<dbReference type="CDD" id="cd09274">
    <property type="entry name" value="RNase_HI_RT_Ty3"/>
    <property type="match status" value="1"/>
</dbReference>
<dbReference type="GO" id="GO:0004519">
    <property type="term" value="F:endonuclease activity"/>
    <property type="evidence" value="ECO:0007669"/>
    <property type="project" value="UniProtKB-KW"/>
</dbReference>
<keyword evidence="4" id="KW-0255">Endonuclease</keyword>
<dbReference type="SUPFAM" id="SSF53098">
    <property type="entry name" value="Ribonuclease H-like"/>
    <property type="match status" value="1"/>
</dbReference>
<keyword evidence="5" id="KW-0378">Hydrolase</keyword>
<dbReference type="InterPro" id="IPR043128">
    <property type="entry name" value="Rev_trsase/Diguanyl_cyclase"/>
</dbReference>
<dbReference type="InterPro" id="IPR041373">
    <property type="entry name" value="RT_RNaseH"/>
</dbReference>
<dbReference type="Gene3D" id="3.30.70.270">
    <property type="match status" value="1"/>
</dbReference>
<evidence type="ECO:0000256" key="2">
    <source>
        <dbReference type="ARBA" id="ARBA00022695"/>
    </source>
</evidence>
<evidence type="ECO:0000313" key="8">
    <source>
        <dbReference type="EMBL" id="CAF2082823.1"/>
    </source>
</evidence>
<keyword evidence="1" id="KW-0808">Transferase</keyword>
<dbReference type="Pfam" id="PF17917">
    <property type="entry name" value="RT_RNaseH"/>
    <property type="match status" value="1"/>
</dbReference>
<dbReference type="CDD" id="cd22744">
    <property type="entry name" value="OTU"/>
    <property type="match status" value="1"/>
</dbReference>
<dbReference type="GO" id="GO:0016787">
    <property type="term" value="F:hydrolase activity"/>
    <property type="evidence" value="ECO:0007669"/>
    <property type="project" value="UniProtKB-KW"/>
</dbReference>
<dbReference type="InterPro" id="IPR001584">
    <property type="entry name" value="Integrase_cat-core"/>
</dbReference>
<dbReference type="GO" id="GO:0003964">
    <property type="term" value="F:RNA-directed DNA polymerase activity"/>
    <property type="evidence" value="ECO:0007669"/>
    <property type="project" value="UniProtKB-KW"/>
</dbReference>
<evidence type="ECO:0000259" key="7">
    <source>
        <dbReference type="PROSITE" id="PS50994"/>
    </source>
</evidence>
<dbReference type="Pfam" id="PF17921">
    <property type="entry name" value="Integrase_H2C2"/>
    <property type="match status" value="1"/>
</dbReference>
<evidence type="ECO:0000313" key="10">
    <source>
        <dbReference type="Proteomes" id="UP000663887"/>
    </source>
</evidence>
<dbReference type="FunFam" id="3.30.70.270:FF:000020">
    <property type="entry name" value="Transposon Tf2-6 polyprotein-like Protein"/>
    <property type="match status" value="1"/>
</dbReference>
<keyword evidence="3" id="KW-0540">Nuclease</keyword>
<dbReference type="Pfam" id="PF00665">
    <property type="entry name" value="rve"/>
    <property type="match status" value="1"/>
</dbReference>
<dbReference type="SUPFAM" id="SSF56672">
    <property type="entry name" value="DNA/RNA polymerases"/>
    <property type="match status" value="1"/>
</dbReference>
<dbReference type="GO" id="GO:0015074">
    <property type="term" value="P:DNA integration"/>
    <property type="evidence" value="ECO:0007669"/>
    <property type="project" value="InterPro"/>
</dbReference>
<dbReference type="PROSITE" id="PS50994">
    <property type="entry name" value="INTEGRASE"/>
    <property type="match status" value="1"/>
</dbReference>
<protein>
    <recommendedName>
        <fullName evidence="7">Integrase catalytic domain-containing protein</fullName>
    </recommendedName>
</protein>
<dbReference type="InterPro" id="IPR041588">
    <property type="entry name" value="Integrase_H2C2"/>
</dbReference>
<dbReference type="Proteomes" id="UP000663842">
    <property type="component" value="Unassembled WGS sequence"/>
</dbReference>
<keyword evidence="2" id="KW-0548">Nucleotidyltransferase</keyword>
<dbReference type="InterPro" id="IPR036397">
    <property type="entry name" value="RNaseH_sf"/>
</dbReference>
<dbReference type="Gene3D" id="3.30.420.10">
    <property type="entry name" value="Ribonuclease H-like superfamily/Ribonuclease H"/>
    <property type="match status" value="1"/>
</dbReference>
<dbReference type="Gene3D" id="3.10.20.370">
    <property type="match status" value="1"/>
</dbReference>
<dbReference type="EMBL" id="CAJNRG010006117">
    <property type="protein sequence ID" value="CAF2082823.1"/>
    <property type="molecule type" value="Genomic_DNA"/>
</dbReference>
<dbReference type="Gene3D" id="3.90.70.80">
    <property type="match status" value="1"/>
</dbReference>
<reference evidence="8" key="1">
    <citation type="submission" date="2021-02" db="EMBL/GenBank/DDBJ databases">
        <authorList>
            <person name="Nowell W R."/>
        </authorList>
    </citation>
    <scope>NUCLEOTIDE SEQUENCE</scope>
</reference>
<dbReference type="InterPro" id="IPR050951">
    <property type="entry name" value="Retrovirus_Pol_polyprotein"/>
</dbReference>
<comment type="caution">
    <text evidence="8">The sequence shown here is derived from an EMBL/GenBank/DDBJ whole genome shotgun (WGS) entry which is preliminary data.</text>
</comment>
<keyword evidence="6" id="KW-0695">RNA-directed DNA polymerase</keyword>
<dbReference type="AlphaFoldDB" id="A0A816S9B9"/>
<gene>
    <name evidence="9" type="ORF">UXM345_LOCUS26202</name>
    <name evidence="8" type="ORF">XDN619_LOCUS15089</name>
</gene>
<evidence type="ECO:0000256" key="5">
    <source>
        <dbReference type="ARBA" id="ARBA00022801"/>
    </source>
</evidence>
<evidence type="ECO:0000256" key="4">
    <source>
        <dbReference type="ARBA" id="ARBA00022759"/>
    </source>
</evidence>
<feature type="domain" description="Integrase catalytic" evidence="7">
    <location>
        <begin position="606"/>
        <end position="764"/>
    </location>
</feature>
<proteinExistence type="predicted"/>
<dbReference type="EMBL" id="CAJOBF010005277">
    <property type="protein sequence ID" value="CAF4169686.1"/>
    <property type="molecule type" value="Genomic_DNA"/>
</dbReference>
<sequence>MPDKKNIEGITNFPIPKIVKQVRSYLGIVHFYRLHIPNCATIQKPLSELTGKAKTLVWNSRAEDAFNHLKKLLTSPQLLAYPDYKSSEPLEIHVDSSLTGAGAILSQKQCGVVRPIAFISTSWGISEQDYASTARELAGLRWAVKKLAPFLRGRKFIVHTDNQPLVYLSNTKCISSRLARTLEDLSDFDFEVKWIPGQSNIVADALSRMHESILDSSRAKETLNALGESLKEIKMEGGGDSLIHCLSYFLTGNTSDSLKLRQQIVSELIAHPKLYGLDLNKSGKFELKIMSQEGINLIPQAIMAFSNLYNCKVIVFEKRRYPINFGENNLPNLCYLNSYNSLHYNLLIKDNVKIIDNQVEKELLYINRSKNLNLISPSPLILSEGRVESEVNLKNNETVNLCYKNLNKSEINFKNNCNILADMESTARIEKFENNNKILASMESDALEILVINSPKINFNKWSKQEIIVMQRANAQLKLLKSFITNYPPSDARVIKCKHTPNLELFLPNINMIQIVENILVREVDIGLDTHRYLAIVPLDKYIQGAIDIHLSRSHCGQHVLQNLLRETVWNPHDWRVIKDVCHTCQMCQRFKPPCNVAHPGYKRIVSACPFDLLSIDLVNLPLTQDQFRCCLVAVDHYTKYMYAVALKNKTSETIVQALEKVIFQRCLQLPSRILSDNGPEFDNTLYRHMLVKYNIQPIYASPNHPESNGGVERANQTLIRLLALYQGDQSNWVHILPEIIRTYNSNPHSTTKRAPVSFFIERANSLRHSYDNLLSAAWREPSHKFAPFMIGQLVGKKIFHSGHLTSNKLAPKFEGPYRIRSIDVNERSYEISLMVNEVTPSWGKVHRVHHSHLRPWIPRPNYLAAFDLGGNVFPPAAQLNKTSKYINTFGNGIISNTRANNFNRNNFVGFVPPVNSSLVGGGGLSSASLNPTAPIVNTLAPTVVSAIPHNIPVVINAGGGVPQTPRPPLVDVNRETSTPINVNFPPAHSNISPIIDISENDNNASMPRENIIPSVIAENPIATLNKSLNTLPCLEESGLNLDPFSGFPSLDSSDERTMSRIEALLDNPRGLSFTFENNIVEPPVQIDIVPEIIIPELVPNVVASPERVNRSRLPIPVVVNSPPTARLRSTNKKPTGFYKI</sequence>
<dbReference type="InterPro" id="IPR043502">
    <property type="entry name" value="DNA/RNA_pol_sf"/>
</dbReference>
<evidence type="ECO:0000256" key="3">
    <source>
        <dbReference type="ARBA" id="ARBA00022722"/>
    </source>
</evidence>
<organism evidence="8 10">
    <name type="scientific">Rotaria magnacalcarata</name>
    <dbReference type="NCBI Taxonomy" id="392030"/>
    <lineage>
        <taxon>Eukaryota</taxon>
        <taxon>Metazoa</taxon>
        <taxon>Spiralia</taxon>
        <taxon>Gnathifera</taxon>
        <taxon>Rotifera</taxon>
        <taxon>Eurotatoria</taxon>
        <taxon>Bdelloidea</taxon>
        <taxon>Philodinida</taxon>
        <taxon>Philodinidae</taxon>
        <taxon>Rotaria</taxon>
    </lineage>
</organism>
<name>A0A816S9B9_9BILA</name>
<dbReference type="GO" id="GO:0003676">
    <property type="term" value="F:nucleic acid binding"/>
    <property type="evidence" value="ECO:0007669"/>
    <property type="project" value="InterPro"/>
</dbReference>
<dbReference type="PANTHER" id="PTHR37984:SF5">
    <property type="entry name" value="PROTEIN NYNRIN-LIKE"/>
    <property type="match status" value="1"/>
</dbReference>
<dbReference type="PANTHER" id="PTHR37984">
    <property type="entry name" value="PROTEIN CBG26694"/>
    <property type="match status" value="1"/>
</dbReference>
<dbReference type="InterPro" id="IPR012337">
    <property type="entry name" value="RNaseH-like_sf"/>
</dbReference>
<accession>A0A816S9B9</accession>
<evidence type="ECO:0000313" key="9">
    <source>
        <dbReference type="EMBL" id="CAF4169686.1"/>
    </source>
</evidence>
<evidence type="ECO:0000256" key="6">
    <source>
        <dbReference type="ARBA" id="ARBA00022918"/>
    </source>
</evidence>
<evidence type="ECO:0000256" key="1">
    <source>
        <dbReference type="ARBA" id="ARBA00022679"/>
    </source>
</evidence>
<dbReference type="Proteomes" id="UP000663887">
    <property type="component" value="Unassembled WGS sequence"/>
</dbReference>